<feature type="domain" description="Serine/threonine specific protein phosphatases" evidence="6">
    <location>
        <begin position="129"/>
        <end position="134"/>
    </location>
</feature>
<dbReference type="EMBL" id="JAPFFF010000051">
    <property type="protein sequence ID" value="KAK8839592.1"/>
    <property type="molecule type" value="Genomic_DNA"/>
</dbReference>
<dbReference type="InterPro" id="IPR006186">
    <property type="entry name" value="Ser/Thr-sp_prot-phosphatase"/>
</dbReference>
<reference evidence="7 8" key="1">
    <citation type="submission" date="2024-04" db="EMBL/GenBank/DDBJ databases">
        <title>Tritrichomonas musculus Genome.</title>
        <authorList>
            <person name="Alves-Ferreira E."/>
            <person name="Grigg M."/>
            <person name="Lorenzi H."/>
            <person name="Galac M."/>
        </authorList>
    </citation>
    <scope>NUCLEOTIDE SEQUENCE [LARGE SCALE GENOMIC DNA]</scope>
    <source>
        <strain evidence="7 8">EAF2021</strain>
    </source>
</reference>
<evidence type="ECO:0000256" key="2">
    <source>
        <dbReference type="ARBA" id="ARBA00022801"/>
    </source>
</evidence>
<evidence type="ECO:0000313" key="7">
    <source>
        <dbReference type="EMBL" id="KAK8839592.1"/>
    </source>
</evidence>
<evidence type="ECO:0000256" key="1">
    <source>
        <dbReference type="ARBA" id="ARBA00022723"/>
    </source>
</evidence>
<evidence type="ECO:0000256" key="4">
    <source>
        <dbReference type="ARBA" id="ARBA00023211"/>
    </source>
</evidence>
<dbReference type="Pfam" id="PF00149">
    <property type="entry name" value="Metallophos"/>
    <property type="match status" value="1"/>
</dbReference>
<dbReference type="InterPro" id="IPR004843">
    <property type="entry name" value="Calcineurin-like_PHP"/>
</dbReference>
<keyword evidence="2 5" id="KW-0378">Hydrolase</keyword>
<keyword evidence="8" id="KW-1185">Reference proteome</keyword>
<keyword evidence="4" id="KW-0464">Manganese</keyword>
<comment type="catalytic activity">
    <reaction evidence="5">
        <text>O-phospho-L-threonyl-[protein] + H2O = L-threonyl-[protein] + phosphate</text>
        <dbReference type="Rhea" id="RHEA:47004"/>
        <dbReference type="Rhea" id="RHEA-COMP:11060"/>
        <dbReference type="Rhea" id="RHEA-COMP:11605"/>
        <dbReference type="ChEBI" id="CHEBI:15377"/>
        <dbReference type="ChEBI" id="CHEBI:30013"/>
        <dbReference type="ChEBI" id="CHEBI:43474"/>
        <dbReference type="ChEBI" id="CHEBI:61977"/>
        <dbReference type="EC" id="3.1.3.16"/>
    </reaction>
</comment>
<comment type="similarity">
    <text evidence="5">Belongs to the PPP phosphatase family.</text>
</comment>
<dbReference type="SMART" id="SM00156">
    <property type="entry name" value="PP2Ac"/>
    <property type="match status" value="1"/>
</dbReference>
<evidence type="ECO:0000256" key="5">
    <source>
        <dbReference type="RuleBase" id="RU004273"/>
    </source>
</evidence>
<keyword evidence="1" id="KW-0479">Metal-binding</keyword>
<evidence type="ECO:0000256" key="3">
    <source>
        <dbReference type="ARBA" id="ARBA00022912"/>
    </source>
</evidence>
<keyword evidence="3" id="KW-0904">Protein phosphatase</keyword>
<dbReference type="PANTHER" id="PTHR11668">
    <property type="entry name" value="SERINE/THREONINE PROTEIN PHOSPHATASE"/>
    <property type="match status" value="1"/>
</dbReference>
<dbReference type="PRINTS" id="PR00114">
    <property type="entry name" value="STPHPHTASE"/>
</dbReference>
<protein>
    <recommendedName>
        <fullName evidence="5">Serine/threonine-protein phosphatase</fullName>
        <ecNumber evidence="5">3.1.3.16</ecNumber>
    </recommendedName>
</protein>
<dbReference type="InterPro" id="IPR050341">
    <property type="entry name" value="PP1_catalytic_subunit"/>
</dbReference>
<proteinExistence type="inferred from homology"/>
<comment type="caution">
    <text evidence="7">The sequence shown here is derived from an EMBL/GenBank/DDBJ whole genome shotgun (WGS) entry which is preliminary data.</text>
</comment>
<dbReference type="EC" id="3.1.3.16" evidence="5"/>
<evidence type="ECO:0000313" key="8">
    <source>
        <dbReference type="Proteomes" id="UP001470230"/>
    </source>
</evidence>
<gene>
    <name evidence="7" type="ORF">M9Y10_031954</name>
</gene>
<dbReference type="Gene3D" id="3.60.21.10">
    <property type="match status" value="1"/>
</dbReference>
<dbReference type="PROSITE" id="PS00125">
    <property type="entry name" value="SER_THR_PHOSPHATASE"/>
    <property type="match status" value="1"/>
</dbReference>
<sequence>MKKSAEYILSAYSFIKEYPLEKLLDIGYQSKEGDPIPSFEENDLIQLCHEARSIFEKEDNVLEINDDLIIVGDIHGSFHDLLRILKYVQENDNKVLFLGDYVDRGDFSLECITILFSFKVLYPNNFFLLRGNHEFDTMCNQYGFKDEVLNYHNPKKVKESIHDNDYSRAEKEKKPNKSKTSIKNKKYDEYYASHNNMDCYNYSEKLYEAFLQTFSYLPIGAIVNNTTFCIHGGLSPQLEKIDNLRININRPITTFEENTLFSDVIWSDPAASFNYMFYENPRGRGYLFNVSSITKFLKNNSLNRIIRAHECVKHGTKKYFNEKCITVFSASSYSQDMGNKSGILKLFESDDRIEFISFSPLSRLQKADTVYYKVESFNNEDKIHHYFSIRHPILHRSPSTRTISTKNCKQIRTHQSIHFMSPPRFDSKILNRKPMFVTNSRKNNLLIQKPFIHHSISMDGIDECKADINDISDSSNKLIFLNEKLNNSDDM</sequence>
<dbReference type="Pfam" id="PF16891">
    <property type="entry name" value="STPPase_N"/>
    <property type="match status" value="1"/>
</dbReference>
<dbReference type="Proteomes" id="UP001470230">
    <property type="component" value="Unassembled WGS sequence"/>
</dbReference>
<evidence type="ECO:0000259" key="6">
    <source>
        <dbReference type="PROSITE" id="PS00125"/>
    </source>
</evidence>
<dbReference type="InterPro" id="IPR029052">
    <property type="entry name" value="Metallo-depent_PP-like"/>
</dbReference>
<organism evidence="7 8">
    <name type="scientific">Tritrichomonas musculus</name>
    <dbReference type="NCBI Taxonomy" id="1915356"/>
    <lineage>
        <taxon>Eukaryota</taxon>
        <taxon>Metamonada</taxon>
        <taxon>Parabasalia</taxon>
        <taxon>Tritrichomonadida</taxon>
        <taxon>Tritrichomonadidae</taxon>
        <taxon>Tritrichomonas</taxon>
    </lineage>
</organism>
<dbReference type="InterPro" id="IPR031675">
    <property type="entry name" value="STPPase_N"/>
</dbReference>
<dbReference type="SUPFAM" id="SSF56300">
    <property type="entry name" value="Metallo-dependent phosphatases"/>
    <property type="match status" value="1"/>
</dbReference>
<accession>A0ABR2H1C5</accession>
<dbReference type="PANTHER" id="PTHR11668:SF494">
    <property type="entry name" value="PROTEIN PHOSPHATASE, PUTATIVE-RELATED"/>
    <property type="match status" value="1"/>
</dbReference>
<name>A0ABR2H1C5_9EUKA</name>